<dbReference type="Pfam" id="PF14022">
    <property type="entry name" value="DUF4238"/>
    <property type="match status" value="1"/>
</dbReference>
<evidence type="ECO:0000313" key="2">
    <source>
        <dbReference type="Proteomes" id="UP000231926"/>
    </source>
</evidence>
<organism evidence="1 2">
    <name type="scientific">Leptospira saintgironsiae</name>
    <dbReference type="NCBI Taxonomy" id="2023183"/>
    <lineage>
        <taxon>Bacteria</taxon>
        <taxon>Pseudomonadati</taxon>
        <taxon>Spirochaetota</taxon>
        <taxon>Spirochaetia</taxon>
        <taxon>Leptospirales</taxon>
        <taxon>Leptospiraceae</taxon>
        <taxon>Leptospira</taxon>
    </lineage>
</organism>
<evidence type="ECO:0008006" key="3">
    <source>
        <dbReference type="Google" id="ProtNLM"/>
    </source>
</evidence>
<proteinExistence type="predicted"/>
<sequence length="306" mass="35647">MRNVAINMNNIPRRHHWVPQFYLEYFAVPDSIGTKSPEIWCFQRSGTDKPEFKTGIRAVAAKNDLYSKIFGDSKDTTLESEFSEVEGLMSQIWETLAYGNFDFSKSDAYKKGFSLFLGLMLVRHPIQFSDWEKLHKRIVNILDEVKKESDKVTLEISGTELELDFKEYDSYRNQNSTELKNSFLDSAKENIMRLAEQLLKKRWSIVHCDKPSLITSDSPILILNDKNKGINRPDTKIIFPISPYRAFIIDDLIDKPHWQYYPISESNAHELNYLQWVSSDIKFMFSPRSIPDVLTEILKVVDRNSV</sequence>
<dbReference type="EMBL" id="NPDR01000017">
    <property type="protein sequence ID" value="PJZ47525.1"/>
    <property type="molecule type" value="Genomic_DNA"/>
</dbReference>
<dbReference type="AlphaFoldDB" id="A0A2M9Y7H2"/>
<keyword evidence="2" id="KW-1185">Reference proteome</keyword>
<evidence type="ECO:0000313" key="1">
    <source>
        <dbReference type="EMBL" id="PJZ47525.1"/>
    </source>
</evidence>
<reference evidence="1 2" key="1">
    <citation type="submission" date="2017-07" db="EMBL/GenBank/DDBJ databases">
        <title>Leptospira spp. isolated from tropical soils.</title>
        <authorList>
            <person name="Thibeaux R."/>
            <person name="Iraola G."/>
            <person name="Ferres I."/>
            <person name="Bierque E."/>
            <person name="Girault D."/>
            <person name="Soupe-Gilbert M.-E."/>
            <person name="Picardeau M."/>
            <person name="Goarant C."/>
        </authorList>
    </citation>
    <scope>NUCLEOTIDE SEQUENCE [LARGE SCALE GENOMIC DNA]</scope>
    <source>
        <strain evidence="1 2">FH4-C-A2</strain>
    </source>
</reference>
<dbReference type="Proteomes" id="UP000231926">
    <property type="component" value="Unassembled WGS sequence"/>
</dbReference>
<comment type="caution">
    <text evidence="1">The sequence shown here is derived from an EMBL/GenBank/DDBJ whole genome shotgun (WGS) entry which is preliminary data.</text>
</comment>
<protein>
    <recommendedName>
        <fullName evidence="3">DUF4238 domain-containing protein</fullName>
    </recommendedName>
</protein>
<dbReference type="OrthoDB" id="581042at2"/>
<dbReference type="RefSeq" id="WP_100711848.1">
    <property type="nucleotide sequence ID" value="NZ_NPDR01000017.1"/>
</dbReference>
<name>A0A2M9Y7H2_9LEPT</name>
<gene>
    <name evidence="1" type="ORF">CH362_18680</name>
</gene>
<dbReference type="InterPro" id="IPR025332">
    <property type="entry name" value="DUF4238"/>
</dbReference>
<accession>A0A2M9Y7H2</accession>